<dbReference type="GO" id="GO:0000105">
    <property type="term" value="P:L-histidine biosynthetic process"/>
    <property type="evidence" value="ECO:0007669"/>
    <property type="project" value="UniProtKB-UniRule"/>
</dbReference>
<comment type="subcellular location">
    <subcellularLocation>
        <location evidence="10">Cytoplasm</location>
    </subcellularLocation>
</comment>
<comment type="catalytic activity">
    <reaction evidence="8 10">
        <text>5-[(5-phospho-1-deoxy-D-ribulos-1-ylimino)methylamino]-1-(5-phospho-beta-D-ribosyl)imidazole-4-carboxamide + L-glutamine = D-erythro-1-(imidazol-4-yl)glycerol 3-phosphate + 5-amino-1-(5-phospho-beta-D-ribosyl)imidazole-4-carboxamide + L-glutamate + H(+)</text>
        <dbReference type="Rhea" id="RHEA:24793"/>
        <dbReference type="ChEBI" id="CHEBI:15378"/>
        <dbReference type="ChEBI" id="CHEBI:29985"/>
        <dbReference type="ChEBI" id="CHEBI:58278"/>
        <dbReference type="ChEBI" id="CHEBI:58359"/>
        <dbReference type="ChEBI" id="CHEBI:58475"/>
        <dbReference type="ChEBI" id="CHEBI:58525"/>
        <dbReference type="EC" id="4.3.2.10"/>
    </reaction>
</comment>
<feature type="domain" description="Glutamine amidotransferase" evidence="12">
    <location>
        <begin position="4"/>
        <end position="203"/>
    </location>
</feature>
<feature type="active site" evidence="10 11">
    <location>
        <position position="187"/>
    </location>
</feature>
<proteinExistence type="inferred from homology"/>
<evidence type="ECO:0000313" key="13">
    <source>
        <dbReference type="EMBL" id="AMD91171.1"/>
    </source>
</evidence>
<dbReference type="InterPro" id="IPR010139">
    <property type="entry name" value="Imidazole-glycPsynth_HisH"/>
</dbReference>
<dbReference type="PIRSF" id="PIRSF000495">
    <property type="entry name" value="Amidotransf_hisH"/>
    <property type="match status" value="1"/>
</dbReference>
<gene>
    <name evidence="10" type="primary">hisH</name>
    <name evidence="13" type="ORF">AXF13_14135</name>
</gene>
<dbReference type="InterPro" id="IPR029062">
    <property type="entry name" value="Class_I_gatase-like"/>
</dbReference>
<evidence type="ECO:0000256" key="7">
    <source>
        <dbReference type="ARBA" id="ARBA00023239"/>
    </source>
</evidence>
<dbReference type="EC" id="3.5.1.2" evidence="10"/>
<dbReference type="GO" id="GO:0005737">
    <property type="term" value="C:cytoplasm"/>
    <property type="evidence" value="ECO:0007669"/>
    <property type="project" value="UniProtKB-SubCell"/>
</dbReference>
<evidence type="ECO:0000256" key="4">
    <source>
        <dbReference type="ARBA" id="ARBA00022801"/>
    </source>
</evidence>
<feature type="active site" evidence="10 11">
    <location>
        <position position="189"/>
    </location>
</feature>
<keyword evidence="5 10" id="KW-0315">Glutamine amidotransferase</keyword>
<dbReference type="GO" id="GO:0000107">
    <property type="term" value="F:imidazoleglycerol-phosphate synthase activity"/>
    <property type="evidence" value="ECO:0007669"/>
    <property type="project" value="UniProtKB-UniRule"/>
</dbReference>
<dbReference type="GO" id="GO:0016829">
    <property type="term" value="F:lyase activity"/>
    <property type="evidence" value="ECO:0007669"/>
    <property type="project" value="UniProtKB-KW"/>
</dbReference>
<evidence type="ECO:0000313" key="14">
    <source>
        <dbReference type="Proteomes" id="UP000069241"/>
    </source>
</evidence>
<evidence type="ECO:0000256" key="5">
    <source>
        <dbReference type="ARBA" id="ARBA00022962"/>
    </source>
</evidence>
<dbReference type="GO" id="GO:0004359">
    <property type="term" value="F:glutaminase activity"/>
    <property type="evidence" value="ECO:0007669"/>
    <property type="project" value="UniProtKB-EC"/>
</dbReference>
<dbReference type="RefSeq" id="WP_062254211.1">
    <property type="nucleotide sequence ID" value="NZ_CP014229.1"/>
</dbReference>
<feature type="active site" description="Nucleophile" evidence="10 11">
    <location>
        <position position="79"/>
    </location>
</feature>
<dbReference type="SMART" id="SM01211">
    <property type="entry name" value="GATase_5"/>
    <property type="match status" value="1"/>
</dbReference>
<accession>A0A120KMF3</accession>
<dbReference type="PANTHER" id="PTHR42701">
    <property type="entry name" value="IMIDAZOLE GLYCEROL PHOSPHATE SYNTHASE SUBUNIT HISH"/>
    <property type="match status" value="1"/>
</dbReference>
<comment type="subunit">
    <text evidence="2 10">Heterodimer of HisH and HisF.</text>
</comment>
<keyword evidence="3 10" id="KW-0028">Amino-acid biosynthesis</keyword>
<keyword evidence="7 10" id="KW-0456">Lyase</keyword>
<evidence type="ECO:0000259" key="12">
    <source>
        <dbReference type="Pfam" id="PF00117"/>
    </source>
</evidence>
<evidence type="ECO:0000256" key="11">
    <source>
        <dbReference type="PIRSR" id="PIRSR000495-1"/>
    </source>
</evidence>
<dbReference type="AlphaFoldDB" id="A0A120KMF3"/>
<comment type="function">
    <text evidence="10">IGPS catalyzes the conversion of PRFAR and glutamine to IGP, AICAR and glutamate. The HisH subunit catalyzes the hydrolysis of glutamine to glutamate and ammonia as part of the synthesis of IGP and AICAR. The resulting ammonia molecule is channeled to the active site of HisF.</text>
</comment>
<comment type="pathway">
    <text evidence="1 10">Amino-acid biosynthesis; L-histidine biosynthesis; L-histidine from 5-phospho-alpha-D-ribose 1-diphosphate: step 5/9.</text>
</comment>
<dbReference type="EMBL" id="CP014229">
    <property type="protein sequence ID" value="AMD91171.1"/>
    <property type="molecule type" value="Genomic_DNA"/>
</dbReference>
<dbReference type="PROSITE" id="PS51273">
    <property type="entry name" value="GATASE_TYPE_1"/>
    <property type="match status" value="1"/>
</dbReference>
<dbReference type="Proteomes" id="UP000069241">
    <property type="component" value="Chromosome"/>
</dbReference>
<reference evidence="14" key="1">
    <citation type="submission" date="2016-02" db="EMBL/GenBank/DDBJ databases">
        <authorList>
            <person name="Holder M.E."/>
            <person name="Ajami N.J."/>
            <person name="Petrosino J.F."/>
        </authorList>
    </citation>
    <scope>NUCLEOTIDE SEQUENCE [LARGE SCALE GENOMIC DNA]</scope>
    <source>
        <strain evidence="14">CCUG 45958</strain>
    </source>
</reference>
<comment type="catalytic activity">
    <reaction evidence="9 10">
        <text>L-glutamine + H2O = L-glutamate + NH4(+)</text>
        <dbReference type="Rhea" id="RHEA:15889"/>
        <dbReference type="ChEBI" id="CHEBI:15377"/>
        <dbReference type="ChEBI" id="CHEBI:28938"/>
        <dbReference type="ChEBI" id="CHEBI:29985"/>
        <dbReference type="ChEBI" id="CHEBI:58359"/>
        <dbReference type="EC" id="3.5.1.2"/>
    </reaction>
</comment>
<evidence type="ECO:0000256" key="6">
    <source>
        <dbReference type="ARBA" id="ARBA00023102"/>
    </source>
</evidence>
<dbReference type="EC" id="4.3.2.10" evidence="10"/>
<evidence type="ECO:0000256" key="10">
    <source>
        <dbReference type="HAMAP-Rule" id="MF_00278"/>
    </source>
</evidence>
<dbReference type="STRING" id="44742.AXF13_14135"/>
<dbReference type="CDD" id="cd01748">
    <property type="entry name" value="GATase1_IGP_Synthase"/>
    <property type="match status" value="1"/>
</dbReference>
<dbReference type="InterPro" id="IPR017926">
    <property type="entry name" value="GATASE"/>
</dbReference>
<dbReference type="PANTHER" id="PTHR42701:SF1">
    <property type="entry name" value="IMIDAZOLE GLYCEROL PHOSPHATE SYNTHASE SUBUNIT HISH"/>
    <property type="match status" value="1"/>
</dbReference>
<sequence>MLAILDYKAGNQTSVRRALEHLGIPCAVTADPALLESARGIIFPGVGAAGQAMRALNEAGLDAALRRAVAVGQPLLGVCLGCQILLERSEENDMPTLGLVPGVCRRFEDNLRQEDGSPAPVPHMGWNSLRAATPCRLLAGVEPTAEFYFVHGYYVEPDPALVIATTVYGREFCSLYGRDGLWAAQFHPEKSGRPGLALLRNFYEYCREARHAQ</sequence>
<dbReference type="NCBIfam" id="TIGR01855">
    <property type="entry name" value="IMP_synth_hisH"/>
    <property type="match status" value="1"/>
</dbReference>
<name>A0A120KMF3_9BACT</name>
<organism evidence="13 14">
    <name type="scientific">Desulfovibrio fairfieldensis</name>
    <dbReference type="NCBI Taxonomy" id="44742"/>
    <lineage>
        <taxon>Bacteria</taxon>
        <taxon>Pseudomonadati</taxon>
        <taxon>Thermodesulfobacteriota</taxon>
        <taxon>Desulfovibrionia</taxon>
        <taxon>Desulfovibrionales</taxon>
        <taxon>Desulfovibrionaceae</taxon>
        <taxon>Desulfovibrio</taxon>
    </lineage>
</organism>
<keyword evidence="14" id="KW-1185">Reference proteome</keyword>
<keyword evidence="6 10" id="KW-0368">Histidine biosynthesis</keyword>
<evidence type="ECO:0000256" key="9">
    <source>
        <dbReference type="ARBA" id="ARBA00049534"/>
    </source>
</evidence>
<protein>
    <recommendedName>
        <fullName evidence="10">Imidazole glycerol phosphate synthase subunit HisH</fullName>
        <ecNumber evidence="10">4.3.2.10</ecNumber>
    </recommendedName>
    <alternativeName>
        <fullName evidence="10">IGP synthase glutaminase subunit</fullName>
        <ecNumber evidence="10">3.5.1.2</ecNumber>
    </alternativeName>
    <alternativeName>
        <fullName evidence="10">IGP synthase subunit HisH</fullName>
    </alternativeName>
    <alternativeName>
        <fullName evidence="10">ImGP synthase subunit HisH</fullName>
        <shortName evidence="10">IGPS subunit HisH</shortName>
    </alternativeName>
</protein>
<dbReference type="Gene3D" id="3.40.50.880">
    <property type="match status" value="1"/>
</dbReference>
<evidence type="ECO:0000256" key="1">
    <source>
        <dbReference type="ARBA" id="ARBA00005091"/>
    </source>
</evidence>
<dbReference type="SUPFAM" id="SSF52317">
    <property type="entry name" value="Class I glutamine amidotransferase-like"/>
    <property type="match status" value="1"/>
</dbReference>
<dbReference type="UniPathway" id="UPA00031">
    <property type="reaction ID" value="UER00010"/>
</dbReference>
<dbReference type="Pfam" id="PF00117">
    <property type="entry name" value="GATase"/>
    <property type="match status" value="1"/>
</dbReference>
<keyword evidence="4 10" id="KW-0378">Hydrolase</keyword>
<evidence type="ECO:0000256" key="2">
    <source>
        <dbReference type="ARBA" id="ARBA00011152"/>
    </source>
</evidence>
<evidence type="ECO:0000256" key="3">
    <source>
        <dbReference type="ARBA" id="ARBA00022605"/>
    </source>
</evidence>
<keyword evidence="10" id="KW-0963">Cytoplasm</keyword>
<dbReference type="KEGG" id="dfi:AXF13_14135"/>
<dbReference type="HAMAP" id="MF_00278">
    <property type="entry name" value="HisH"/>
    <property type="match status" value="1"/>
</dbReference>
<evidence type="ECO:0000256" key="8">
    <source>
        <dbReference type="ARBA" id="ARBA00047838"/>
    </source>
</evidence>